<dbReference type="PANTHER" id="PTHR34696:SF1">
    <property type="entry name" value="PHOSPHORIBOSYLFORMYLGLYCINAMIDINE SYNTHASE SUBUNIT PURS"/>
    <property type="match status" value="1"/>
</dbReference>
<comment type="pathway">
    <text evidence="6">Purine metabolism; IMP biosynthesis via de novo pathway; 5-amino-1-(5-phospho-D-ribosyl)imidazole from N(2)-formyl-N(1)-(5-phospho-D-ribosyl)glycinamide: step 1/2.</text>
</comment>
<dbReference type="GO" id="GO:0005737">
    <property type="term" value="C:cytoplasm"/>
    <property type="evidence" value="ECO:0007669"/>
    <property type="project" value="UniProtKB-SubCell"/>
</dbReference>
<evidence type="ECO:0000256" key="6">
    <source>
        <dbReference type="HAMAP-Rule" id="MF_01926"/>
    </source>
</evidence>
<dbReference type="NCBIfam" id="TIGR00302">
    <property type="entry name" value="phosphoribosylformylglycinamidine synthase subunit PurS"/>
    <property type="match status" value="1"/>
</dbReference>
<dbReference type="InterPro" id="IPR003850">
    <property type="entry name" value="PurS"/>
</dbReference>
<name>A0A348HGE7_9GAMM</name>
<keyword evidence="2 6" id="KW-0436">Ligase</keyword>
<dbReference type="EMBL" id="AP018933">
    <property type="protein sequence ID" value="BBG30699.1"/>
    <property type="molecule type" value="Genomic_DNA"/>
</dbReference>
<evidence type="ECO:0000256" key="2">
    <source>
        <dbReference type="ARBA" id="ARBA00022598"/>
    </source>
</evidence>
<evidence type="ECO:0000313" key="8">
    <source>
        <dbReference type="Proteomes" id="UP000267342"/>
    </source>
</evidence>
<dbReference type="GO" id="GO:0004642">
    <property type="term" value="F:phosphoribosylformylglycinamidine synthase activity"/>
    <property type="evidence" value="ECO:0007669"/>
    <property type="project" value="UniProtKB-UniRule"/>
</dbReference>
<dbReference type="SUPFAM" id="SSF82697">
    <property type="entry name" value="PurS-like"/>
    <property type="match status" value="1"/>
</dbReference>
<comment type="function">
    <text evidence="6">Part of the phosphoribosylformylglycinamidine synthase complex involved in the purines biosynthetic pathway. Catalyzes the ATP-dependent conversion of formylglycinamide ribonucleotide (FGAR) and glutamine to yield formylglycinamidine ribonucleotide (FGAM) and glutamate. The FGAM synthase complex is composed of three subunits. PurQ produces an ammonia molecule by converting glutamine to glutamate. PurL transfers the ammonia molecule to FGAR to form FGAM in an ATP-dependent manner. PurS interacts with PurQ and PurL and is thought to assist in the transfer of the ammonia molecule from PurQ to PurL.</text>
</comment>
<dbReference type="EC" id="6.3.5.3" evidence="6"/>
<dbReference type="UniPathway" id="UPA00074">
    <property type="reaction ID" value="UER00128"/>
</dbReference>
<dbReference type="GO" id="GO:0006189">
    <property type="term" value="P:'de novo' IMP biosynthetic process"/>
    <property type="evidence" value="ECO:0007669"/>
    <property type="project" value="UniProtKB-UniRule"/>
</dbReference>
<gene>
    <name evidence="6" type="primary">purS</name>
    <name evidence="7" type="ORF">ZBT109_1953</name>
</gene>
<dbReference type="GO" id="GO:0005524">
    <property type="term" value="F:ATP binding"/>
    <property type="evidence" value="ECO:0007669"/>
    <property type="project" value="UniProtKB-UniRule"/>
</dbReference>
<comment type="catalytic activity">
    <reaction evidence="6">
        <text>N(2)-formyl-N(1)-(5-phospho-beta-D-ribosyl)glycinamide + L-glutamine + ATP + H2O = 2-formamido-N(1)-(5-O-phospho-beta-D-ribosyl)acetamidine + L-glutamate + ADP + phosphate + H(+)</text>
        <dbReference type="Rhea" id="RHEA:17129"/>
        <dbReference type="ChEBI" id="CHEBI:15377"/>
        <dbReference type="ChEBI" id="CHEBI:15378"/>
        <dbReference type="ChEBI" id="CHEBI:29985"/>
        <dbReference type="ChEBI" id="CHEBI:30616"/>
        <dbReference type="ChEBI" id="CHEBI:43474"/>
        <dbReference type="ChEBI" id="CHEBI:58359"/>
        <dbReference type="ChEBI" id="CHEBI:147286"/>
        <dbReference type="ChEBI" id="CHEBI:147287"/>
        <dbReference type="ChEBI" id="CHEBI:456216"/>
        <dbReference type="EC" id="6.3.5.3"/>
    </reaction>
</comment>
<dbReference type="InterPro" id="IPR036604">
    <property type="entry name" value="PurS-like_sf"/>
</dbReference>
<dbReference type="AlphaFoldDB" id="A0A348HGE7"/>
<evidence type="ECO:0000256" key="1">
    <source>
        <dbReference type="ARBA" id="ARBA00022490"/>
    </source>
</evidence>
<keyword evidence="1 6" id="KW-0963">Cytoplasm</keyword>
<comment type="subunit">
    <text evidence="6">Part of the FGAM synthase complex composed of 1 PurL, 1 PurQ and 2 PurS subunits.</text>
</comment>
<sequence length="93" mass="10160">MLMLKAKVYVTLKNGVLDPQGAAVCSALHALSHNDVTEVRIGRYIELLLDDASLSEEDATARVKAMCDALLANTVIEEYRIELEEVEVPCAAQ</sequence>
<keyword evidence="8" id="KW-1185">Reference proteome</keyword>
<dbReference type="KEGG" id="zpl:ZBT109_1953"/>
<evidence type="ECO:0000256" key="3">
    <source>
        <dbReference type="ARBA" id="ARBA00022741"/>
    </source>
</evidence>
<keyword evidence="5 6" id="KW-0067">ATP-binding</keyword>
<organism evidence="7 8">
    <name type="scientific">Zymobacter palmae</name>
    <dbReference type="NCBI Taxonomy" id="33074"/>
    <lineage>
        <taxon>Bacteria</taxon>
        <taxon>Pseudomonadati</taxon>
        <taxon>Pseudomonadota</taxon>
        <taxon>Gammaproteobacteria</taxon>
        <taxon>Oceanospirillales</taxon>
        <taxon>Halomonadaceae</taxon>
        <taxon>Zymobacter group</taxon>
        <taxon>Zymobacter</taxon>
    </lineage>
</organism>
<dbReference type="PANTHER" id="PTHR34696">
    <property type="entry name" value="PHOSPHORIBOSYLFORMYLGLYCINAMIDINE SYNTHASE SUBUNIT PURS"/>
    <property type="match status" value="1"/>
</dbReference>
<evidence type="ECO:0000256" key="4">
    <source>
        <dbReference type="ARBA" id="ARBA00022755"/>
    </source>
</evidence>
<protein>
    <recommendedName>
        <fullName evidence="6">Phosphoribosylformylglycinamidine synthase subunit PurS</fullName>
        <shortName evidence="6">FGAM synthase</shortName>
        <ecNumber evidence="6">6.3.5.3</ecNumber>
    </recommendedName>
    <alternativeName>
        <fullName evidence="6">Formylglycinamide ribonucleotide amidotransferase subunit III</fullName>
        <shortName evidence="6">FGAR amidotransferase III</shortName>
        <shortName evidence="6">FGAR-AT III</shortName>
    </alternativeName>
    <alternativeName>
        <fullName evidence="6">Phosphoribosylformylglycinamidine synthase subunit III</fullName>
    </alternativeName>
</protein>
<dbReference type="Pfam" id="PF02700">
    <property type="entry name" value="PurS"/>
    <property type="match status" value="1"/>
</dbReference>
<dbReference type="Gene3D" id="3.30.1280.10">
    <property type="entry name" value="Phosphoribosylformylglycinamidine synthase subunit PurS"/>
    <property type="match status" value="1"/>
</dbReference>
<comment type="similarity">
    <text evidence="6">Belongs to the PurS family.</text>
</comment>
<keyword evidence="3 6" id="KW-0547">Nucleotide-binding</keyword>
<proteinExistence type="inferred from homology"/>
<evidence type="ECO:0000313" key="7">
    <source>
        <dbReference type="EMBL" id="BBG30699.1"/>
    </source>
</evidence>
<dbReference type="Proteomes" id="UP000267342">
    <property type="component" value="Chromosome"/>
</dbReference>
<comment type="subcellular location">
    <subcellularLocation>
        <location evidence="6">Cytoplasm</location>
    </subcellularLocation>
</comment>
<dbReference type="STRING" id="1123510.GCA_000620025_01114"/>
<reference evidence="7 8" key="1">
    <citation type="submission" date="2018-09" db="EMBL/GenBank/DDBJ databases">
        <title>Zymobacter palmae IAM14233 (=T109) whole genome analysis.</title>
        <authorList>
            <person name="Yanase H."/>
        </authorList>
    </citation>
    <scope>NUCLEOTIDE SEQUENCE [LARGE SCALE GENOMIC DNA]</scope>
    <source>
        <strain evidence="7 8">IAM14233</strain>
    </source>
</reference>
<keyword evidence="4 6" id="KW-0658">Purine biosynthesis</keyword>
<dbReference type="NCBIfam" id="NF004630">
    <property type="entry name" value="PRK05974.1"/>
    <property type="match status" value="1"/>
</dbReference>
<dbReference type="HAMAP" id="MF_01926">
    <property type="entry name" value="PurS"/>
    <property type="match status" value="1"/>
</dbReference>
<accession>A0A348HGE7</accession>
<evidence type="ECO:0000256" key="5">
    <source>
        <dbReference type="ARBA" id="ARBA00022840"/>
    </source>
</evidence>